<gene>
    <name evidence="7" type="ORF">H4W79_000088</name>
</gene>
<evidence type="ECO:0000256" key="3">
    <source>
        <dbReference type="ARBA" id="ARBA00022989"/>
    </source>
</evidence>
<dbReference type="PANTHER" id="PTHR43229">
    <property type="entry name" value="NODULATION PROTEIN J"/>
    <property type="match status" value="1"/>
</dbReference>
<feature type="transmembrane region" description="Helical" evidence="5">
    <location>
        <begin position="59"/>
        <end position="85"/>
    </location>
</feature>
<reference evidence="7 8" key="1">
    <citation type="submission" date="2020-10" db="EMBL/GenBank/DDBJ databases">
        <title>Sequencing the genomes of 1000 actinobacteria strains.</title>
        <authorList>
            <person name="Klenk H.-P."/>
        </authorList>
    </citation>
    <scope>NUCLEOTIDE SEQUENCE [LARGE SCALE GENOMIC DNA]</scope>
    <source>
        <strain evidence="7 8">DSM 45157</strain>
    </source>
</reference>
<dbReference type="PANTHER" id="PTHR43229:SF2">
    <property type="entry name" value="NODULATION PROTEIN J"/>
    <property type="match status" value="1"/>
</dbReference>
<evidence type="ECO:0000259" key="6">
    <source>
        <dbReference type="Pfam" id="PF12698"/>
    </source>
</evidence>
<feature type="transmembrane region" description="Helical" evidence="5">
    <location>
        <begin position="112"/>
        <end position="133"/>
    </location>
</feature>
<proteinExistence type="predicted"/>
<protein>
    <submittedName>
        <fullName evidence="7">ABC-2 type transport system permease protein</fullName>
    </submittedName>
</protein>
<name>A0ABR9HA20_9ACTN</name>
<keyword evidence="3 5" id="KW-1133">Transmembrane helix</keyword>
<feature type="transmembrane region" description="Helical" evidence="5">
    <location>
        <begin position="29"/>
        <end position="47"/>
    </location>
</feature>
<dbReference type="Proteomes" id="UP000598217">
    <property type="component" value="Unassembled WGS sequence"/>
</dbReference>
<feature type="transmembrane region" description="Helical" evidence="5">
    <location>
        <begin position="145"/>
        <end position="169"/>
    </location>
</feature>
<comment type="caution">
    <text evidence="7">The sequence shown here is derived from an EMBL/GenBank/DDBJ whole genome shotgun (WGS) entry which is preliminary data.</text>
</comment>
<evidence type="ECO:0000256" key="1">
    <source>
        <dbReference type="ARBA" id="ARBA00004141"/>
    </source>
</evidence>
<feature type="domain" description="ABC-2 type transporter transmembrane" evidence="6">
    <location>
        <begin position="66"/>
        <end position="257"/>
    </location>
</feature>
<comment type="subcellular location">
    <subcellularLocation>
        <location evidence="1">Membrane</location>
        <topology evidence="1">Multi-pass membrane protein</topology>
    </subcellularLocation>
</comment>
<dbReference type="InterPro" id="IPR051784">
    <property type="entry name" value="Nod_factor_ABC_transporter"/>
</dbReference>
<dbReference type="EMBL" id="JADBDY010000001">
    <property type="protein sequence ID" value="MBE1455874.1"/>
    <property type="molecule type" value="Genomic_DNA"/>
</dbReference>
<feature type="transmembrane region" description="Helical" evidence="5">
    <location>
        <begin position="175"/>
        <end position="195"/>
    </location>
</feature>
<evidence type="ECO:0000256" key="5">
    <source>
        <dbReference type="SAM" id="Phobius"/>
    </source>
</evidence>
<sequence>MNSTLNALRAGLSRGWIEFTLSFRSAQELFGYLYMPLLFLGMAIAFNSTGMADDEGHPIGAVVLSGGAAFFLVMLGVTTVLQVLANEREDGTLLRAKAVPRGLLGYTVGKSVHVAAMSVTAMALMVVPGLLFVDGFGFERWTDALILLWVCVLGMLALAPIGAIIGSFITNPRMGVTLAVLPTILIVMASGLMFPFEFMPDWVQVVGQILPVYWLGLGIRAAMLPDSYAALELAGSWQLPQVAGVLAVWALVGLVAAQWVLRRMARRESGSRVQAAREEAMKRA</sequence>
<evidence type="ECO:0000256" key="4">
    <source>
        <dbReference type="ARBA" id="ARBA00023136"/>
    </source>
</evidence>
<feature type="transmembrane region" description="Helical" evidence="5">
    <location>
        <begin position="242"/>
        <end position="261"/>
    </location>
</feature>
<organism evidence="7 8">
    <name type="scientific">Nocardiopsis terrae</name>
    <dbReference type="NCBI Taxonomy" id="372655"/>
    <lineage>
        <taxon>Bacteria</taxon>
        <taxon>Bacillati</taxon>
        <taxon>Actinomycetota</taxon>
        <taxon>Actinomycetes</taxon>
        <taxon>Streptosporangiales</taxon>
        <taxon>Nocardiopsidaceae</taxon>
        <taxon>Nocardiopsis</taxon>
    </lineage>
</organism>
<evidence type="ECO:0000313" key="7">
    <source>
        <dbReference type="EMBL" id="MBE1455874.1"/>
    </source>
</evidence>
<evidence type="ECO:0000256" key="2">
    <source>
        <dbReference type="ARBA" id="ARBA00022692"/>
    </source>
</evidence>
<evidence type="ECO:0000313" key="8">
    <source>
        <dbReference type="Proteomes" id="UP000598217"/>
    </source>
</evidence>
<dbReference type="RefSeq" id="WP_191276333.1">
    <property type="nucleotide sequence ID" value="NZ_BMXJ01000013.1"/>
</dbReference>
<accession>A0ABR9HA20</accession>
<feature type="transmembrane region" description="Helical" evidence="5">
    <location>
        <begin position="202"/>
        <end position="222"/>
    </location>
</feature>
<dbReference type="Pfam" id="PF12698">
    <property type="entry name" value="ABC2_membrane_3"/>
    <property type="match status" value="1"/>
</dbReference>
<keyword evidence="4 5" id="KW-0472">Membrane</keyword>
<dbReference type="InterPro" id="IPR013525">
    <property type="entry name" value="ABC2_TM"/>
</dbReference>
<keyword evidence="2 5" id="KW-0812">Transmembrane</keyword>
<keyword evidence="8" id="KW-1185">Reference proteome</keyword>